<dbReference type="PANTHER" id="PTHR30146">
    <property type="entry name" value="LACI-RELATED TRANSCRIPTIONAL REPRESSOR"/>
    <property type="match status" value="1"/>
</dbReference>
<dbReference type="Pfam" id="PF00356">
    <property type="entry name" value="LacI"/>
    <property type="match status" value="1"/>
</dbReference>
<name>A0ABS6WFA0_9BIFI</name>
<evidence type="ECO:0000259" key="1">
    <source>
        <dbReference type="PROSITE" id="PS50932"/>
    </source>
</evidence>
<dbReference type="CDD" id="cd01392">
    <property type="entry name" value="HTH_LacI"/>
    <property type="match status" value="1"/>
</dbReference>
<dbReference type="InterPro" id="IPR046335">
    <property type="entry name" value="LacI/GalR-like_sensor"/>
</dbReference>
<evidence type="ECO:0000313" key="3">
    <source>
        <dbReference type="Proteomes" id="UP000700815"/>
    </source>
</evidence>
<sequence length="341" mass="36505">MEWERGAAQLKVADIAKLAHTSPSTVSKVINGRSGMSEATRRRVEKTLKDVGYAKKLVSTRISRSIELVVRKLSNDGAVALLQELLPQAQANGMGVGVTELGSHAEDDNLAQVIEKNPYGVVLLLSDASQTARHTLRARSIPFVIIDPVGEIPDEDLSVNIDNWTGGLAATRHLIALGHRRIAMITGPDFALSSASRAAGYEHALRESGIKLDRALIRTGNWQPEQGHDAAYSLLTMPNRPTAIFALSDLMAVGIYQAAAELGLNIPDDLSVVGFDNTFPAPYLGAGLTSVNQPFDVMAAKSIDLIRSAREGEITDRHVVLPVNLVVRDSTGEPLPAGIAS</sequence>
<dbReference type="InterPro" id="IPR000843">
    <property type="entry name" value="HTH_LacI"/>
</dbReference>
<keyword evidence="3" id="KW-1185">Reference proteome</keyword>
<dbReference type="Proteomes" id="UP000700815">
    <property type="component" value="Unassembled WGS sequence"/>
</dbReference>
<dbReference type="EMBL" id="JAHBBH010000016">
    <property type="protein sequence ID" value="MBW3092714.1"/>
    <property type="molecule type" value="Genomic_DNA"/>
</dbReference>
<dbReference type="GO" id="GO:0003677">
    <property type="term" value="F:DNA binding"/>
    <property type="evidence" value="ECO:0007669"/>
    <property type="project" value="UniProtKB-KW"/>
</dbReference>
<gene>
    <name evidence="2" type="ORF">KIH79_07085</name>
</gene>
<dbReference type="PROSITE" id="PS50932">
    <property type="entry name" value="HTH_LACI_2"/>
    <property type="match status" value="1"/>
</dbReference>
<protein>
    <submittedName>
        <fullName evidence="2">LacI family DNA-binding transcriptional regulator</fullName>
    </submittedName>
</protein>
<dbReference type="Pfam" id="PF13377">
    <property type="entry name" value="Peripla_BP_3"/>
    <property type="match status" value="1"/>
</dbReference>
<reference evidence="2 3" key="1">
    <citation type="submission" date="2021-05" db="EMBL/GenBank/DDBJ databases">
        <title>Phylogenetic classification of ten novel species belonging to the genus Bifidobacterium comprising B. colchicus sp. nov., B. abeli sp. nov., B. bicoloris sp. nov., B. guerezis sp. nov., B. rosaliae sp. nov., B. santillanensis sp. nov., B. argentati sp. nov., B. amazzoni sp. nov., B. pluviali sp. nov., and B. pinnaculum sp. nov.</title>
        <authorList>
            <person name="Lugli G.A."/>
            <person name="Ruiz Garcia L."/>
            <person name="Margolles A."/>
            <person name="Ventura M."/>
        </authorList>
    </citation>
    <scope>NUCLEOTIDE SEQUENCE [LARGE SCALE GENOMIC DNA]</scope>
    <source>
        <strain evidence="2 3">82T10</strain>
    </source>
</reference>
<dbReference type="PANTHER" id="PTHR30146:SF153">
    <property type="entry name" value="LACTOSE OPERON REPRESSOR"/>
    <property type="match status" value="1"/>
</dbReference>
<evidence type="ECO:0000313" key="2">
    <source>
        <dbReference type="EMBL" id="MBW3092714.1"/>
    </source>
</evidence>
<comment type="caution">
    <text evidence="2">The sequence shown here is derived from an EMBL/GenBank/DDBJ whole genome shotgun (WGS) entry which is preliminary data.</text>
</comment>
<proteinExistence type="predicted"/>
<accession>A0ABS6WFA0</accession>
<dbReference type="RefSeq" id="WP_219058778.1">
    <property type="nucleotide sequence ID" value="NZ_JAHBBH010000016.1"/>
</dbReference>
<dbReference type="SMART" id="SM00354">
    <property type="entry name" value="HTH_LACI"/>
    <property type="match status" value="1"/>
</dbReference>
<feature type="domain" description="HTH lacI-type" evidence="1">
    <location>
        <begin position="10"/>
        <end position="64"/>
    </location>
</feature>
<keyword evidence="2" id="KW-0238">DNA-binding</keyword>
<organism evidence="2 3">
    <name type="scientific">Bifidobacterium miconis</name>
    <dbReference type="NCBI Taxonomy" id="2834435"/>
    <lineage>
        <taxon>Bacteria</taxon>
        <taxon>Bacillati</taxon>
        <taxon>Actinomycetota</taxon>
        <taxon>Actinomycetes</taxon>
        <taxon>Bifidobacteriales</taxon>
        <taxon>Bifidobacteriaceae</taxon>
        <taxon>Bifidobacterium</taxon>
    </lineage>
</organism>